<sequence length="149" mass="15044">MLKFAIAVVALSGLTLAQEASAPVDNCKGGCSFFCSVTASACVDLPPFVDCAANKQACAGLCNSVCSCFTGCTDKCNNAALVCKSAQASKNALEGVLCKAQVSVCSSTCPLVCATQVLTNDVPNFVIQTAGGLAQALGLGQSKQQPKQP</sequence>
<dbReference type="Proteomes" id="UP000694888">
    <property type="component" value="Unplaced"/>
</dbReference>
<proteinExistence type="predicted"/>
<reference evidence="3" key="1">
    <citation type="submission" date="2025-08" db="UniProtKB">
        <authorList>
            <consortium name="RefSeq"/>
        </authorList>
    </citation>
    <scope>IDENTIFICATION</scope>
</reference>
<feature type="chain" id="PRO_5045670822" evidence="1">
    <location>
        <begin position="18"/>
        <end position="149"/>
    </location>
</feature>
<organism evidence="2 3">
    <name type="scientific">Aplysia californica</name>
    <name type="common">California sea hare</name>
    <dbReference type="NCBI Taxonomy" id="6500"/>
    <lineage>
        <taxon>Eukaryota</taxon>
        <taxon>Metazoa</taxon>
        <taxon>Spiralia</taxon>
        <taxon>Lophotrochozoa</taxon>
        <taxon>Mollusca</taxon>
        <taxon>Gastropoda</taxon>
        <taxon>Heterobranchia</taxon>
        <taxon>Euthyneura</taxon>
        <taxon>Tectipleura</taxon>
        <taxon>Aplysiida</taxon>
        <taxon>Aplysioidea</taxon>
        <taxon>Aplysiidae</taxon>
        <taxon>Aplysia</taxon>
    </lineage>
</organism>
<feature type="signal peptide" evidence="1">
    <location>
        <begin position="1"/>
        <end position="17"/>
    </location>
</feature>
<evidence type="ECO:0000313" key="3">
    <source>
        <dbReference type="RefSeq" id="XP_005097576.1"/>
    </source>
</evidence>
<dbReference type="GeneID" id="101863582"/>
<gene>
    <name evidence="3" type="primary">LOC101863582</name>
</gene>
<name>A0ABM0JN46_APLCA</name>
<accession>A0ABM0JN46</accession>
<keyword evidence="2" id="KW-1185">Reference proteome</keyword>
<dbReference type="RefSeq" id="XP_005097576.1">
    <property type="nucleotide sequence ID" value="XM_005097519.2"/>
</dbReference>
<evidence type="ECO:0000313" key="2">
    <source>
        <dbReference type="Proteomes" id="UP000694888"/>
    </source>
</evidence>
<protein>
    <submittedName>
        <fullName evidence="3">Uncharacterized protein LOC101863582</fullName>
    </submittedName>
</protein>
<evidence type="ECO:0000256" key="1">
    <source>
        <dbReference type="SAM" id="SignalP"/>
    </source>
</evidence>
<keyword evidence="1" id="KW-0732">Signal</keyword>